<dbReference type="RefSeq" id="YP_010246033.1">
    <property type="nucleotide sequence ID" value="NC_060132.1"/>
</dbReference>
<gene>
    <name evidence="1" type="primary">48</name>
    <name evidence="1" type="ORF">SEA_TRAX_48</name>
</gene>
<dbReference type="EMBL" id="MK967378">
    <property type="protein sequence ID" value="QDM55935.1"/>
    <property type="molecule type" value="Genomic_DNA"/>
</dbReference>
<accession>A0A515MGY4</accession>
<organism evidence="1 2">
    <name type="scientific">Gordonia phage Trax</name>
    <dbReference type="NCBI Taxonomy" id="2591121"/>
    <lineage>
        <taxon>Viruses</taxon>
        <taxon>Duplodnaviria</taxon>
        <taxon>Heunggongvirae</taxon>
        <taxon>Uroviricota</taxon>
        <taxon>Caudoviricetes</taxon>
        <taxon>Deeyouvirinae</taxon>
        <taxon>Nevillevirus</taxon>
        <taxon>Nevillevirus trax</taxon>
    </lineage>
</organism>
<reference evidence="1 2" key="1">
    <citation type="submission" date="2019-05" db="EMBL/GenBank/DDBJ databases">
        <authorList>
            <person name="Burke A."/>
            <person name="Deelsnyder S."/>
            <person name="Fournier A."/>
            <person name="Low S."/>
            <person name="Murawski K."/>
            <person name="Worthington R."/>
            <person name="Molloy S.D."/>
            <person name="Garlena R.A."/>
            <person name="Russell D.A."/>
            <person name="Pope W.H."/>
            <person name="Jacobs-Sera D."/>
            <person name="Hatfull G.F."/>
        </authorList>
    </citation>
    <scope>NUCLEOTIDE SEQUENCE [LARGE SCALE GENOMIC DNA]</scope>
</reference>
<name>A0A515MGY4_9CAUD</name>
<protein>
    <submittedName>
        <fullName evidence="1">Uncharacterized protein</fullName>
    </submittedName>
</protein>
<dbReference type="GeneID" id="70080562"/>
<dbReference type="KEGG" id="vg:70080562"/>
<dbReference type="Proteomes" id="UP000320647">
    <property type="component" value="Segment"/>
</dbReference>
<evidence type="ECO:0000313" key="1">
    <source>
        <dbReference type="EMBL" id="QDM55935.1"/>
    </source>
</evidence>
<proteinExistence type="predicted"/>
<sequence length="92" mass="10340">MNPSTDRKPDPPLVEIAGSVLAAKPDEMPTLLAELEQQYVVMSRKEFQSMMATVAAHQAEYKQENSTLRQLLNLPDLDSVDQAEYFATEKDL</sequence>
<evidence type="ECO:0000313" key="2">
    <source>
        <dbReference type="Proteomes" id="UP000320647"/>
    </source>
</evidence>
<keyword evidence="2" id="KW-1185">Reference proteome</keyword>